<gene>
    <name evidence="1" type="ORF">D3P96_07920</name>
</gene>
<comment type="caution">
    <text evidence="1">The sequence shown here is derived from an EMBL/GenBank/DDBJ whole genome shotgun (WGS) entry which is preliminary data.</text>
</comment>
<evidence type="ECO:0000313" key="1">
    <source>
        <dbReference type="EMBL" id="RRG17399.1"/>
    </source>
</evidence>
<dbReference type="RefSeq" id="WP_124943810.1">
    <property type="nucleotide sequence ID" value="NZ_RHGY01000011.1"/>
</dbReference>
<protein>
    <submittedName>
        <fullName evidence="1">Nucleoside 2-deoxyribosyltransferase</fullName>
    </submittedName>
</protein>
<dbReference type="EMBL" id="RHGY01000011">
    <property type="protein sequence ID" value="RRG17399.1"/>
    <property type="molecule type" value="Genomic_DNA"/>
</dbReference>
<dbReference type="InterPro" id="IPR007710">
    <property type="entry name" value="Nucleoside_deoxyribTrfase"/>
</dbReference>
<reference evidence="1 2" key="1">
    <citation type="submission" date="2018-10" db="EMBL/GenBank/DDBJ databases">
        <title>Draft genome sequence of Weissella viridescens UCO-SMC3.</title>
        <authorList>
            <person name="Garcia-Cancino A."/>
            <person name="Espinoza-Monje M."/>
            <person name="Albarracin L."/>
            <person name="Garcia-Castillo V."/>
            <person name="Campos-Martin J."/>
            <person name="Nakano Y."/>
            <person name="Guitierrez-Zamorano C."/>
            <person name="Ikeda-Ohtsubo W."/>
            <person name="Morita H."/>
            <person name="Kitazawa H."/>
            <person name="Villena J."/>
        </authorList>
    </citation>
    <scope>NUCLEOTIDE SEQUENCE [LARGE SCALE GENOMIC DNA]</scope>
    <source>
        <strain evidence="1 2">UCO-SMC3</strain>
    </source>
</reference>
<dbReference type="SUPFAM" id="SSF52309">
    <property type="entry name" value="N-(deoxy)ribosyltransferase-like"/>
    <property type="match status" value="1"/>
</dbReference>
<sequence>MQVYLAAPFFSDEQIERVSNIEKALESNPTVDHFYSPRLHQQTDAPQFSEEWAREVFKRDVSQVRKADVIVTVADYRDNDADSGTAFEQGMAYVLETPIVMFEETDYQTNLMLTESLTTFISNPAELAQLDFHALPDQPFSGKRL</sequence>
<dbReference type="OrthoDB" id="397706at2"/>
<dbReference type="Proteomes" id="UP000275836">
    <property type="component" value="Unassembled WGS sequence"/>
</dbReference>
<proteinExistence type="predicted"/>
<dbReference type="Pfam" id="PF05014">
    <property type="entry name" value="Nuc_deoxyrib_tr"/>
    <property type="match status" value="1"/>
</dbReference>
<evidence type="ECO:0000313" key="2">
    <source>
        <dbReference type="Proteomes" id="UP000275836"/>
    </source>
</evidence>
<organism evidence="1 2">
    <name type="scientific">Weissella viridescens</name>
    <name type="common">Lactobacillus viridescens</name>
    <dbReference type="NCBI Taxonomy" id="1629"/>
    <lineage>
        <taxon>Bacteria</taxon>
        <taxon>Bacillati</taxon>
        <taxon>Bacillota</taxon>
        <taxon>Bacilli</taxon>
        <taxon>Lactobacillales</taxon>
        <taxon>Lactobacillaceae</taxon>
        <taxon>Weissella</taxon>
    </lineage>
</organism>
<dbReference type="Gene3D" id="3.40.50.450">
    <property type="match status" value="1"/>
</dbReference>
<name>A0A3P2R9B6_WEIVI</name>
<accession>A0A3P2R9B6</accession>
<dbReference type="AlphaFoldDB" id="A0A3P2R9B6"/>
<dbReference type="GO" id="GO:0016740">
    <property type="term" value="F:transferase activity"/>
    <property type="evidence" value="ECO:0007669"/>
    <property type="project" value="UniProtKB-KW"/>
</dbReference>
<keyword evidence="1" id="KW-0808">Transferase</keyword>